<feature type="non-terminal residue" evidence="1">
    <location>
        <position position="1"/>
    </location>
</feature>
<evidence type="ECO:0000313" key="1">
    <source>
        <dbReference type="EMBL" id="KAH0922195.1"/>
    </source>
</evidence>
<evidence type="ECO:0008006" key="3">
    <source>
        <dbReference type="Google" id="ProtNLM"/>
    </source>
</evidence>
<accession>A0ABQ8D0V3</accession>
<keyword evidence="2" id="KW-1185">Reference proteome</keyword>
<reference evidence="1 2" key="1">
    <citation type="submission" date="2021-05" db="EMBL/GenBank/DDBJ databases">
        <title>Genome Assembly of Synthetic Allotetraploid Brassica napus Reveals Homoeologous Exchanges between Subgenomes.</title>
        <authorList>
            <person name="Davis J.T."/>
        </authorList>
    </citation>
    <scope>NUCLEOTIDE SEQUENCE [LARGE SCALE GENOMIC DNA]</scope>
    <source>
        <strain evidence="2">cv. Da-Ae</strain>
        <tissue evidence="1">Seedling</tissue>
    </source>
</reference>
<dbReference type="Proteomes" id="UP000824890">
    <property type="component" value="Unassembled WGS sequence"/>
</dbReference>
<protein>
    <recommendedName>
        <fullName evidence="3">RNase H type-1 domain-containing protein</fullName>
    </recommendedName>
</protein>
<name>A0ABQ8D0V3_BRANA</name>
<organism evidence="1 2">
    <name type="scientific">Brassica napus</name>
    <name type="common">Rape</name>
    <dbReference type="NCBI Taxonomy" id="3708"/>
    <lineage>
        <taxon>Eukaryota</taxon>
        <taxon>Viridiplantae</taxon>
        <taxon>Streptophyta</taxon>
        <taxon>Embryophyta</taxon>
        <taxon>Tracheophyta</taxon>
        <taxon>Spermatophyta</taxon>
        <taxon>Magnoliopsida</taxon>
        <taxon>eudicotyledons</taxon>
        <taxon>Gunneridae</taxon>
        <taxon>Pentapetalae</taxon>
        <taxon>rosids</taxon>
        <taxon>malvids</taxon>
        <taxon>Brassicales</taxon>
        <taxon>Brassicaceae</taxon>
        <taxon>Brassiceae</taxon>
        <taxon>Brassica</taxon>
    </lineage>
</organism>
<gene>
    <name evidence="1" type="ORF">HID58_022213</name>
</gene>
<comment type="caution">
    <text evidence="1">The sequence shown here is derived from an EMBL/GenBank/DDBJ whole genome shotgun (WGS) entry which is preliminary data.</text>
</comment>
<dbReference type="EMBL" id="JAGKQM010000006">
    <property type="protein sequence ID" value="KAH0922195.1"/>
    <property type="molecule type" value="Genomic_DNA"/>
</dbReference>
<proteinExistence type="predicted"/>
<sequence length="267" mass="30932">KEWNVAFIIELLRTYTPYLVSCLYTVKSGYAIAVEQRRTRQPVEVKEPSTNASKTEVWKLKAPRKMKHFLCTASILPRLVWYIWNRNDKCFNNKDTSAYSSWLFKSTMNFGDMKKYETRQQSHMFQHTAGSVKWMLHESDNGAGLGFILLDGDTNVITGTRKRGQAKSPIHAEVESLLWAMEEVSGRGFQQKNCSSSGYIPRVTPTKIVLLRYTFQAEVHAIWRERNSCRHGEQPRDVCCLIKLWTKQCSSGCFPFKEKDRTISKRV</sequence>
<evidence type="ECO:0000313" key="2">
    <source>
        <dbReference type="Proteomes" id="UP000824890"/>
    </source>
</evidence>